<dbReference type="EMBL" id="LR134141">
    <property type="protein sequence ID" value="VEA02661.1"/>
    <property type="molecule type" value="Genomic_DNA"/>
</dbReference>
<dbReference type="AlphaFoldDB" id="A0A6D2G769"/>
<dbReference type="Proteomes" id="UP000267858">
    <property type="component" value="Chromosome"/>
</dbReference>
<organism evidence="2 3">
    <name type="scientific">Salmonella enterica subsp. salamae</name>
    <dbReference type="NCBI Taxonomy" id="59202"/>
    <lineage>
        <taxon>Bacteria</taxon>
        <taxon>Pseudomonadati</taxon>
        <taxon>Pseudomonadota</taxon>
        <taxon>Gammaproteobacteria</taxon>
        <taxon>Enterobacterales</taxon>
        <taxon>Enterobacteriaceae</taxon>
        <taxon>Salmonella</taxon>
    </lineage>
</organism>
<protein>
    <submittedName>
        <fullName evidence="2">Domain of uncharacterized function (DUF2825)</fullName>
    </submittedName>
</protein>
<evidence type="ECO:0000313" key="3">
    <source>
        <dbReference type="Proteomes" id="UP000267858"/>
    </source>
</evidence>
<feature type="compositionally biased region" description="Polar residues" evidence="1">
    <location>
        <begin position="145"/>
        <end position="154"/>
    </location>
</feature>
<accession>A0A6D2G769</accession>
<dbReference type="AntiFam" id="ANF00006">
    <property type="entry name" value="Translation of CRISPR region"/>
</dbReference>
<evidence type="ECO:0000256" key="1">
    <source>
        <dbReference type="SAM" id="MobiDB-lite"/>
    </source>
</evidence>
<gene>
    <name evidence="2" type="ORF">NCTC5773_02282</name>
</gene>
<proteinExistence type="predicted"/>
<sequence length="169" mass="18088">MQTQLERLQRFIPALAGNTVLFEGGSPMSNGLSPLSRGTHEQACQTMEASRFIPALAGNTTAGAVFPEQVAVYPRSHGEHKSVPMGSGVVAGLSPLSRGTLLRWKLSEQFRQFIPALAGNTPAKRRLSILIAVYPRSRGEHNKISDNNNDNSGLSPALAGNTDLNPDNV</sequence>
<reference evidence="2 3" key="1">
    <citation type="submission" date="2018-12" db="EMBL/GenBank/DDBJ databases">
        <authorList>
            <consortium name="Pathogen Informatics"/>
        </authorList>
    </citation>
    <scope>NUCLEOTIDE SEQUENCE [LARGE SCALE GENOMIC DNA]</scope>
    <source>
        <strain evidence="2 3">NCTC5773</strain>
    </source>
</reference>
<dbReference type="AntiFam" id="ANF00057">
    <property type="entry name" value="Translation of E. coli type CRISPR repeat"/>
</dbReference>
<feature type="region of interest" description="Disordered" evidence="1">
    <location>
        <begin position="140"/>
        <end position="169"/>
    </location>
</feature>
<name>A0A6D2G769_SALER</name>
<evidence type="ECO:0000313" key="2">
    <source>
        <dbReference type="EMBL" id="VEA02661.1"/>
    </source>
</evidence>